<dbReference type="GO" id="GO:0003879">
    <property type="term" value="F:ATP phosphoribosyltransferase activity"/>
    <property type="evidence" value="ECO:0007669"/>
    <property type="project" value="UniProtKB-UniRule"/>
</dbReference>
<dbReference type="PANTHER" id="PTHR21403:SF10">
    <property type="entry name" value="ATP PHOSPHORIBOSYLTRANSFERASE"/>
    <property type="match status" value="1"/>
</dbReference>
<comment type="function">
    <text evidence="17 18">Catalyzes the condensation of ATP and 5-phosphoribose 1-diphosphate to form N'-(5'-phosphoribosyl)-ATP (PR-ATP). Has a crucial role in the pathway because the rate of histidine biosynthesis seems to be controlled primarily by regulation of HisG enzymatic activity.</text>
</comment>
<evidence type="ECO:0000256" key="6">
    <source>
        <dbReference type="ARBA" id="ARBA00011946"/>
    </source>
</evidence>
<dbReference type="InterPro" id="IPR013115">
    <property type="entry name" value="HisG_C"/>
</dbReference>
<gene>
    <name evidence="18" type="primary">hisG</name>
    <name evidence="21" type="ORF">COV72_01185</name>
</gene>
<evidence type="ECO:0000259" key="19">
    <source>
        <dbReference type="Pfam" id="PF01634"/>
    </source>
</evidence>
<comment type="similarity">
    <text evidence="5 18">Belongs to the ATP phosphoribosyltransferase family. Long subfamily.</text>
</comment>
<dbReference type="Pfam" id="PF01634">
    <property type="entry name" value="HisG"/>
    <property type="match status" value="1"/>
</dbReference>
<evidence type="ECO:0000256" key="13">
    <source>
        <dbReference type="ARBA" id="ARBA00022741"/>
    </source>
</evidence>
<dbReference type="NCBIfam" id="TIGR03455">
    <property type="entry name" value="HisG_C-term"/>
    <property type="match status" value="1"/>
</dbReference>
<evidence type="ECO:0000256" key="5">
    <source>
        <dbReference type="ARBA" id="ARBA00007955"/>
    </source>
</evidence>
<evidence type="ECO:0000256" key="18">
    <source>
        <dbReference type="HAMAP-Rule" id="MF_00079"/>
    </source>
</evidence>
<reference evidence="21 22" key="1">
    <citation type="submission" date="2017-09" db="EMBL/GenBank/DDBJ databases">
        <title>Depth-based differentiation of microbial function through sediment-hosted aquifers and enrichment of novel symbionts in the deep terrestrial subsurface.</title>
        <authorList>
            <person name="Probst A.J."/>
            <person name="Ladd B."/>
            <person name="Jarett J.K."/>
            <person name="Geller-Mcgrath D.E."/>
            <person name="Sieber C.M."/>
            <person name="Emerson J.B."/>
            <person name="Anantharaman K."/>
            <person name="Thomas B.C."/>
            <person name="Malmstrom R."/>
            <person name="Stieglmeier M."/>
            <person name="Klingl A."/>
            <person name="Woyke T."/>
            <person name="Ryan C.M."/>
            <person name="Banfield J.F."/>
        </authorList>
    </citation>
    <scope>NUCLEOTIDE SEQUENCE [LARGE SCALE GENOMIC DNA]</scope>
    <source>
        <strain evidence="21">CG11_big_fil_rev_8_21_14_0_20_42_13</strain>
    </source>
</reference>
<keyword evidence="10 18" id="KW-0328">Glycosyltransferase</keyword>
<keyword evidence="11 18" id="KW-0808">Transferase</keyword>
<dbReference type="AlphaFoldDB" id="A0A2H0M253"/>
<dbReference type="EC" id="2.4.2.17" evidence="6 18"/>
<keyword evidence="15 18" id="KW-0460">Magnesium</keyword>
<keyword evidence="9 18" id="KW-0028">Amino-acid biosynthesis</keyword>
<dbReference type="GO" id="GO:0000105">
    <property type="term" value="P:L-histidine biosynthetic process"/>
    <property type="evidence" value="ECO:0007669"/>
    <property type="project" value="UniProtKB-UniRule"/>
</dbReference>
<evidence type="ECO:0000256" key="15">
    <source>
        <dbReference type="ARBA" id="ARBA00022842"/>
    </source>
</evidence>
<dbReference type="CDD" id="cd13593">
    <property type="entry name" value="PBP2_HisGL3"/>
    <property type="match status" value="1"/>
</dbReference>
<keyword evidence="12 18" id="KW-0479">Metal-binding</keyword>
<evidence type="ECO:0000256" key="2">
    <source>
        <dbReference type="ARBA" id="ARBA00001946"/>
    </source>
</evidence>
<evidence type="ECO:0000256" key="16">
    <source>
        <dbReference type="ARBA" id="ARBA00023102"/>
    </source>
</evidence>
<comment type="catalytic activity">
    <reaction evidence="1 18">
        <text>1-(5-phospho-beta-D-ribosyl)-ATP + diphosphate = 5-phospho-alpha-D-ribose 1-diphosphate + ATP</text>
        <dbReference type="Rhea" id="RHEA:18473"/>
        <dbReference type="ChEBI" id="CHEBI:30616"/>
        <dbReference type="ChEBI" id="CHEBI:33019"/>
        <dbReference type="ChEBI" id="CHEBI:58017"/>
        <dbReference type="ChEBI" id="CHEBI:73183"/>
        <dbReference type="EC" id="2.4.2.17"/>
    </reaction>
</comment>
<comment type="caution">
    <text evidence="21">The sequence shown here is derived from an EMBL/GenBank/DDBJ whole genome shotgun (WGS) entry which is preliminary data.</text>
</comment>
<keyword evidence="14 18" id="KW-0067">ATP-binding</keyword>
<evidence type="ECO:0000256" key="12">
    <source>
        <dbReference type="ARBA" id="ARBA00022723"/>
    </source>
</evidence>
<dbReference type="SUPFAM" id="SSF54913">
    <property type="entry name" value="GlnB-like"/>
    <property type="match status" value="1"/>
</dbReference>
<comment type="subcellular location">
    <subcellularLocation>
        <location evidence="3 18">Cytoplasm</location>
    </subcellularLocation>
</comment>
<keyword evidence="13 18" id="KW-0547">Nucleotide-binding</keyword>
<comment type="activity regulation">
    <text evidence="18">Feedback inhibited by histidine.</text>
</comment>
<evidence type="ECO:0000256" key="1">
    <source>
        <dbReference type="ARBA" id="ARBA00000915"/>
    </source>
</evidence>
<dbReference type="Proteomes" id="UP000229641">
    <property type="component" value="Unassembled WGS sequence"/>
</dbReference>
<keyword evidence="16 18" id="KW-0368">Histidine biosynthesis</keyword>
<protein>
    <recommendedName>
        <fullName evidence="7 18">ATP phosphoribosyltransferase</fullName>
        <shortName evidence="18">ATP-PRT</shortName>
        <shortName evidence="18">ATP-PRTase</shortName>
        <ecNumber evidence="6 18">2.4.2.17</ecNumber>
    </recommendedName>
</protein>
<evidence type="ECO:0000259" key="20">
    <source>
        <dbReference type="Pfam" id="PF08029"/>
    </source>
</evidence>
<accession>A0A2H0M253</accession>
<dbReference type="PANTHER" id="PTHR21403">
    <property type="entry name" value="ATP PHOSPHORIBOSYLTRANSFERASE ATP-PRTASE"/>
    <property type="match status" value="1"/>
</dbReference>
<dbReference type="EMBL" id="PCWA01000015">
    <property type="protein sequence ID" value="PIQ89805.1"/>
    <property type="molecule type" value="Genomic_DNA"/>
</dbReference>
<evidence type="ECO:0000256" key="4">
    <source>
        <dbReference type="ARBA" id="ARBA00004667"/>
    </source>
</evidence>
<dbReference type="GO" id="GO:0005737">
    <property type="term" value="C:cytoplasm"/>
    <property type="evidence" value="ECO:0007669"/>
    <property type="project" value="UniProtKB-SubCell"/>
</dbReference>
<dbReference type="SUPFAM" id="SSF53850">
    <property type="entry name" value="Periplasmic binding protein-like II"/>
    <property type="match status" value="1"/>
</dbReference>
<dbReference type="InterPro" id="IPR013820">
    <property type="entry name" value="ATP_PRibTrfase_cat"/>
</dbReference>
<dbReference type="InterPro" id="IPR020621">
    <property type="entry name" value="ATP-PRT_HisG_long"/>
</dbReference>
<dbReference type="InterPro" id="IPR011322">
    <property type="entry name" value="N-reg_PII-like_a/b"/>
</dbReference>
<evidence type="ECO:0000256" key="7">
    <source>
        <dbReference type="ARBA" id="ARBA00020998"/>
    </source>
</evidence>
<dbReference type="UniPathway" id="UPA00031">
    <property type="reaction ID" value="UER00006"/>
</dbReference>
<evidence type="ECO:0000313" key="22">
    <source>
        <dbReference type="Proteomes" id="UP000229641"/>
    </source>
</evidence>
<proteinExistence type="inferred from homology"/>
<evidence type="ECO:0000256" key="10">
    <source>
        <dbReference type="ARBA" id="ARBA00022676"/>
    </source>
</evidence>
<evidence type="ECO:0000313" key="21">
    <source>
        <dbReference type="EMBL" id="PIQ89805.1"/>
    </source>
</evidence>
<sequence>MNKLKLGIPKGSLQAATIAMLKKAGFEIKISERSYSPSIDDSEIEPFLIRAQEISRYVENGVLDCGITGNDWILENKSKILRVADLAYAKQTVSPVRWVLAVPEESRIKNAKSLSGKSIATELVGVTKQYLKKHKINARVEFSWGATEVKVKAGLVDAIVELTETGSSLRANNLRIVDTVCFSTTQFIANKSSHKDSWKKTKIDQIRLLLSGAIGAEGKVGLKMNVAKNNVRRIISLLPALKNPTVSSLSRGDWYAIETVVEEKIVRSLIPRLTNAGAKGIIEYPLNKVIS</sequence>
<dbReference type="HAMAP" id="MF_00079">
    <property type="entry name" value="HisG_Long"/>
    <property type="match status" value="1"/>
</dbReference>
<dbReference type="FunFam" id="3.30.70.120:FF:000002">
    <property type="entry name" value="ATP phosphoribosyltransferase"/>
    <property type="match status" value="1"/>
</dbReference>
<dbReference type="GO" id="GO:0000287">
    <property type="term" value="F:magnesium ion binding"/>
    <property type="evidence" value="ECO:0007669"/>
    <property type="project" value="UniProtKB-UniRule"/>
</dbReference>
<evidence type="ECO:0000256" key="9">
    <source>
        <dbReference type="ARBA" id="ARBA00022605"/>
    </source>
</evidence>
<dbReference type="Gene3D" id="3.30.70.120">
    <property type="match status" value="1"/>
</dbReference>
<dbReference type="NCBIfam" id="TIGR00070">
    <property type="entry name" value="hisG"/>
    <property type="match status" value="1"/>
</dbReference>
<comment type="pathway">
    <text evidence="4 18">Amino-acid biosynthesis; L-histidine biosynthesis; L-histidine from 5-phospho-alpha-D-ribose 1-diphosphate: step 1/9.</text>
</comment>
<evidence type="ECO:0000256" key="8">
    <source>
        <dbReference type="ARBA" id="ARBA00022490"/>
    </source>
</evidence>
<evidence type="ECO:0000256" key="11">
    <source>
        <dbReference type="ARBA" id="ARBA00022679"/>
    </source>
</evidence>
<feature type="domain" description="ATP phosphoribosyltransferase catalytic" evidence="19">
    <location>
        <begin position="50"/>
        <end position="208"/>
    </location>
</feature>
<dbReference type="Pfam" id="PF08029">
    <property type="entry name" value="HisG_C"/>
    <property type="match status" value="1"/>
</dbReference>
<dbReference type="InterPro" id="IPR015867">
    <property type="entry name" value="N-reg_PII/ATP_PRibTrfase_C"/>
</dbReference>
<evidence type="ECO:0000256" key="3">
    <source>
        <dbReference type="ARBA" id="ARBA00004496"/>
    </source>
</evidence>
<evidence type="ECO:0000256" key="17">
    <source>
        <dbReference type="ARBA" id="ARBA00024861"/>
    </source>
</evidence>
<dbReference type="Gene3D" id="3.40.190.10">
    <property type="entry name" value="Periplasmic binding protein-like II"/>
    <property type="match status" value="2"/>
</dbReference>
<dbReference type="InterPro" id="IPR001348">
    <property type="entry name" value="ATP_PRibTrfase_HisG"/>
</dbReference>
<organism evidence="21 22">
    <name type="scientific">Candidatus Ghiorseimicrobium undicola</name>
    <dbReference type="NCBI Taxonomy" id="1974746"/>
    <lineage>
        <taxon>Bacteria</taxon>
        <taxon>Pseudomonadati</taxon>
        <taxon>Candidatus Omnitrophota</taxon>
        <taxon>Candidatus Ghiorseimicrobium</taxon>
    </lineage>
</organism>
<evidence type="ECO:0000256" key="14">
    <source>
        <dbReference type="ARBA" id="ARBA00022840"/>
    </source>
</evidence>
<dbReference type="GO" id="GO:0005524">
    <property type="term" value="F:ATP binding"/>
    <property type="evidence" value="ECO:0007669"/>
    <property type="project" value="UniProtKB-KW"/>
</dbReference>
<comment type="cofactor">
    <cofactor evidence="2 18">
        <name>Mg(2+)</name>
        <dbReference type="ChEBI" id="CHEBI:18420"/>
    </cofactor>
</comment>
<keyword evidence="8 18" id="KW-0963">Cytoplasm</keyword>
<name>A0A2H0M253_9BACT</name>
<feature type="domain" description="Histidine biosynthesis HisG C-terminal" evidence="20">
    <location>
        <begin position="216"/>
        <end position="288"/>
    </location>
</feature>